<organism evidence="1 2">
    <name type="scientific">Pararge aegeria aegeria</name>
    <dbReference type="NCBI Taxonomy" id="348720"/>
    <lineage>
        <taxon>Eukaryota</taxon>
        <taxon>Metazoa</taxon>
        <taxon>Ecdysozoa</taxon>
        <taxon>Arthropoda</taxon>
        <taxon>Hexapoda</taxon>
        <taxon>Insecta</taxon>
        <taxon>Pterygota</taxon>
        <taxon>Neoptera</taxon>
        <taxon>Endopterygota</taxon>
        <taxon>Lepidoptera</taxon>
        <taxon>Glossata</taxon>
        <taxon>Ditrysia</taxon>
        <taxon>Papilionoidea</taxon>
        <taxon>Nymphalidae</taxon>
        <taxon>Satyrinae</taxon>
        <taxon>Satyrini</taxon>
        <taxon>Parargina</taxon>
        <taxon>Pararge</taxon>
    </lineage>
</organism>
<accession>A0A8S4QY28</accession>
<protein>
    <submittedName>
        <fullName evidence="1">Jg14816 protein</fullName>
    </submittedName>
</protein>
<feature type="non-terminal residue" evidence="1">
    <location>
        <position position="1"/>
    </location>
</feature>
<dbReference type="AlphaFoldDB" id="A0A8S4QY28"/>
<evidence type="ECO:0000313" key="2">
    <source>
        <dbReference type="Proteomes" id="UP000838756"/>
    </source>
</evidence>
<name>A0A8S4QY28_9NEOP</name>
<proteinExistence type="predicted"/>
<reference evidence="1" key="1">
    <citation type="submission" date="2022-03" db="EMBL/GenBank/DDBJ databases">
        <authorList>
            <person name="Lindestad O."/>
        </authorList>
    </citation>
    <scope>NUCLEOTIDE SEQUENCE</scope>
</reference>
<sequence length="74" mass="7203">YEGSTDESGLGGGGDLINVGLDIALGGAGGASGLTNNLPGGNALNSVTGMTKNLPGGSKYYESKLPIFASSNNL</sequence>
<comment type="caution">
    <text evidence="1">The sequence shown here is derived from an EMBL/GenBank/DDBJ whole genome shotgun (WGS) entry which is preliminary data.</text>
</comment>
<dbReference type="EMBL" id="CAKXAJ010022532">
    <property type="protein sequence ID" value="CAH2227137.1"/>
    <property type="molecule type" value="Genomic_DNA"/>
</dbReference>
<dbReference type="Proteomes" id="UP000838756">
    <property type="component" value="Unassembled WGS sequence"/>
</dbReference>
<evidence type="ECO:0000313" key="1">
    <source>
        <dbReference type="EMBL" id="CAH2227137.1"/>
    </source>
</evidence>
<gene>
    <name evidence="1" type="primary">jg14816</name>
    <name evidence="1" type="ORF">PAEG_LOCUS7666</name>
</gene>
<keyword evidence="2" id="KW-1185">Reference proteome</keyword>